<accession>A0ABV7ZX93</accession>
<dbReference type="SUPFAM" id="SSF51735">
    <property type="entry name" value="NAD(P)-binding Rossmann-fold domains"/>
    <property type="match status" value="1"/>
</dbReference>
<dbReference type="Pfam" id="PF13561">
    <property type="entry name" value="adh_short_C2"/>
    <property type="match status" value="1"/>
</dbReference>
<reference evidence="4" key="1">
    <citation type="journal article" date="2019" name="Int. J. Syst. Evol. Microbiol.">
        <title>The Global Catalogue of Microorganisms (GCM) 10K type strain sequencing project: providing services to taxonomists for standard genome sequencing and annotation.</title>
        <authorList>
            <consortium name="The Broad Institute Genomics Platform"/>
            <consortium name="The Broad Institute Genome Sequencing Center for Infectious Disease"/>
            <person name="Wu L."/>
            <person name="Ma J."/>
        </authorList>
    </citation>
    <scope>NUCLEOTIDE SEQUENCE [LARGE SCALE GENOMIC DNA]</scope>
    <source>
        <strain evidence="4">IBRC 10765</strain>
    </source>
</reference>
<dbReference type="PANTHER" id="PTHR42760">
    <property type="entry name" value="SHORT-CHAIN DEHYDROGENASES/REDUCTASES FAMILY MEMBER"/>
    <property type="match status" value="1"/>
</dbReference>
<evidence type="ECO:0000256" key="1">
    <source>
        <dbReference type="ARBA" id="ARBA00006484"/>
    </source>
</evidence>
<evidence type="ECO:0000313" key="3">
    <source>
        <dbReference type="EMBL" id="MFC3852775.1"/>
    </source>
</evidence>
<dbReference type="InterPro" id="IPR002347">
    <property type="entry name" value="SDR_fam"/>
</dbReference>
<protein>
    <submittedName>
        <fullName evidence="3">SDR family NAD(P)-dependent oxidoreductase</fullName>
        <ecNumber evidence="3">1.1.1.-</ecNumber>
    </submittedName>
</protein>
<dbReference type="CDD" id="cd05233">
    <property type="entry name" value="SDR_c"/>
    <property type="match status" value="1"/>
</dbReference>
<dbReference type="EMBL" id="JBHRYR010000003">
    <property type="protein sequence ID" value="MFC3852775.1"/>
    <property type="molecule type" value="Genomic_DNA"/>
</dbReference>
<dbReference type="Gene3D" id="3.40.50.720">
    <property type="entry name" value="NAD(P)-binding Rossmann-like Domain"/>
    <property type="match status" value="1"/>
</dbReference>
<dbReference type="PANTHER" id="PTHR42760:SF133">
    <property type="entry name" value="3-OXOACYL-[ACYL-CARRIER-PROTEIN] REDUCTASE"/>
    <property type="match status" value="1"/>
</dbReference>
<dbReference type="EC" id="1.1.1.-" evidence="3"/>
<proteinExistence type="inferred from homology"/>
<organism evidence="3 4">
    <name type="scientific">Saccharospirillum mangrovi</name>
    <dbReference type="NCBI Taxonomy" id="2161747"/>
    <lineage>
        <taxon>Bacteria</taxon>
        <taxon>Pseudomonadati</taxon>
        <taxon>Pseudomonadota</taxon>
        <taxon>Gammaproteobacteria</taxon>
        <taxon>Oceanospirillales</taxon>
        <taxon>Saccharospirillaceae</taxon>
        <taxon>Saccharospirillum</taxon>
    </lineage>
</organism>
<gene>
    <name evidence="3" type="ORF">ACFOOG_08015</name>
</gene>
<comment type="similarity">
    <text evidence="1">Belongs to the short-chain dehydrogenases/reductases (SDR) family.</text>
</comment>
<dbReference type="PRINTS" id="PR00080">
    <property type="entry name" value="SDRFAMILY"/>
</dbReference>
<dbReference type="RefSeq" id="WP_380695301.1">
    <property type="nucleotide sequence ID" value="NZ_JBHRYR010000003.1"/>
</dbReference>
<dbReference type="GO" id="GO:0016491">
    <property type="term" value="F:oxidoreductase activity"/>
    <property type="evidence" value="ECO:0007669"/>
    <property type="project" value="UniProtKB-KW"/>
</dbReference>
<dbReference type="PRINTS" id="PR00081">
    <property type="entry name" value="GDHRDH"/>
</dbReference>
<evidence type="ECO:0000313" key="4">
    <source>
        <dbReference type="Proteomes" id="UP001595617"/>
    </source>
</evidence>
<keyword evidence="4" id="KW-1185">Reference proteome</keyword>
<keyword evidence="2 3" id="KW-0560">Oxidoreductase</keyword>
<sequence length="241" mass="26244">METNNRVVVITGASGDIGRPVVEYLLKSGYVVAACVRNSDGFSLFDDNENLKYFACDFSDNESIISCVADIKKEYKNIYGLVNCIGVAHGSSFLMTKPEDLHDVFKINYFSIMFFIQLLVKKMIKTRNGSIVNIASTAGILSDKGTMAYGSSKAALIHSSKVLATELGAYGIRVNVIAPAVVESKMSAIMDEESVLTLNTRAAIAGSIYPQDVVDMIVYLLSDSARNITKQVIKIDRGILD</sequence>
<name>A0ABV7ZX93_9GAMM</name>
<dbReference type="InterPro" id="IPR036291">
    <property type="entry name" value="NAD(P)-bd_dom_sf"/>
</dbReference>
<comment type="caution">
    <text evidence="3">The sequence shown here is derived from an EMBL/GenBank/DDBJ whole genome shotgun (WGS) entry which is preliminary data.</text>
</comment>
<dbReference type="Proteomes" id="UP001595617">
    <property type="component" value="Unassembled WGS sequence"/>
</dbReference>
<evidence type="ECO:0000256" key="2">
    <source>
        <dbReference type="ARBA" id="ARBA00023002"/>
    </source>
</evidence>